<evidence type="ECO:0000256" key="1">
    <source>
        <dbReference type="SAM" id="MobiDB-lite"/>
    </source>
</evidence>
<gene>
    <name evidence="2" type="ORF">AVDCRST_MAG88-4708</name>
</gene>
<proteinExistence type="predicted"/>
<protein>
    <submittedName>
        <fullName evidence="2">Uncharacterized protein</fullName>
    </submittedName>
</protein>
<feature type="compositionally biased region" description="Basic and acidic residues" evidence="1">
    <location>
        <begin position="1"/>
        <end position="11"/>
    </location>
</feature>
<accession>A0A6J4VX56</accession>
<reference evidence="2" key="1">
    <citation type="submission" date="2020-02" db="EMBL/GenBank/DDBJ databases">
        <authorList>
            <person name="Meier V. D."/>
        </authorList>
    </citation>
    <scope>NUCLEOTIDE SEQUENCE</scope>
    <source>
        <strain evidence="2">AVDCRST_MAG88</strain>
    </source>
</reference>
<sequence>MPEDLHGDHADPALLGDREEEGFRAGDEPVGGAERDEDGVEPVPAQRLAEDLRAGVAGDADEADKTLVARLLQRGDRAVRRERLLEVGPGVDRVDLDEIDVVGLELVERLLQLVEHTVFAAPVDLGRQEDLVAAGAHHLADVRLGAVVGGGVEVGDAEVDGAVQAFDGAATRDERLAQRRGAVTDERYRHPCGTERARWTEYCRHDSSSFCDLTTSRHSNICSVTRHWQGLSTTHGARSQVPGQRVRGRRGSGDPLPARLGTPPTPAGGVLVSRTYARRGRRPKSPASSCRSRAYTPCPSSGMKRRLQPAPAYPGASSSRRTVSSSRIT</sequence>
<feature type="region of interest" description="Disordered" evidence="1">
    <location>
        <begin position="1"/>
        <end position="43"/>
    </location>
</feature>
<organism evidence="2">
    <name type="scientific">uncultured Thermomicrobiales bacterium</name>
    <dbReference type="NCBI Taxonomy" id="1645740"/>
    <lineage>
        <taxon>Bacteria</taxon>
        <taxon>Pseudomonadati</taxon>
        <taxon>Thermomicrobiota</taxon>
        <taxon>Thermomicrobia</taxon>
        <taxon>Thermomicrobiales</taxon>
        <taxon>environmental samples</taxon>
    </lineage>
</organism>
<evidence type="ECO:0000313" key="2">
    <source>
        <dbReference type="EMBL" id="CAA9589990.1"/>
    </source>
</evidence>
<name>A0A6J4VX56_9BACT</name>
<feature type="compositionally biased region" description="Low complexity" evidence="1">
    <location>
        <begin position="317"/>
        <end position="329"/>
    </location>
</feature>
<dbReference type="AlphaFoldDB" id="A0A6J4VX56"/>
<dbReference type="EMBL" id="CADCWM010001223">
    <property type="protein sequence ID" value="CAA9589990.1"/>
    <property type="molecule type" value="Genomic_DNA"/>
</dbReference>
<feature type="region of interest" description="Disordered" evidence="1">
    <location>
        <begin position="231"/>
        <end position="329"/>
    </location>
</feature>